<dbReference type="GO" id="GO:0007018">
    <property type="term" value="P:microtubule-based movement"/>
    <property type="evidence" value="ECO:0007669"/>
    <property type="project" value="InterPro"/>
</dbReference>
<evidence type="ECO:0000256" key="7">
    <source>
        <dbReference type="ARBA" id="ARBA00023136"/>
    </source>
</evidence>
<dbReference type="EMBL" id="CAJNOC010000547">
    <property type="protein sequence ID" value="CAF0775081.1"/>
    <property type="molecule type" value="Genomic_DNA"/>
</dbReference>
<accession>A0A813QY11</accession>
<dbReference type="GO" id="GO:0005874">
    <property type="term" value="C:microtubule"/>
    <property type="evidence" value="ECO:0007669"/>
    <property type="project" value="UniProtKB-KW"/>
</dbReference>
<reference evidence="14" key="1">
    <citation type="submission" date="2021-02" db="EMBL/GenBank/DDBJ databases">
        <authorList>
            <person name="Nowell W R."/>
        </authorList>
    </citation>
    <scope>NUCLEOTIDE SEQUENCE</scope>
    <source>
        <strain evidence="14">Ploen Becks lab</strain>
    </source>
</reference>
<keyword evidence="8 10" id="KW-0505">Motor protein</keyword>
<evidence type="ECO:0000256" key="8">
    <source>
        <dbReference type="ARBA" id="ARBA00023175"/>
    </source>
</evidence>
<evidence type="ECO:0000313" key="14">
    <source>
        <dbReference type="EMBL" id="CAF0775063.1"/>
    </source>
</evidence>
<dbReference type="Gene3D" id="3.40.850.10">
    <property type="entry name" value="Kinesin motor domain"/>
    <property type="match status" value="1"/>
</dbReference>
<name>A0A813QY11_9BILA</name>
<dbReference type="Pfam" id="PF00225">
    <property type="entry name" value="Kinesin"/>
    <property type="match status" value="1"/>
</dbReference>
<dbReference type="EMBL" id="CAJNOC010000547">
    <property type="protein sequence ID" value="CAF0775063.1"/>
    <property type="molecule type" value="Genomic_DNA"/>
</dbReference>
<dbReference type="OrthoDB" id="3176171at2759"/>
<feature type="compositionally biased region" description="Polar residues" evidence="12">
    <location>
        <begin position="953"/>
        <end position="962"/>
    </location>
</feature>
<dbReference type="InterPro" id="IPR001752">
    <property type="entry name" value="Kinesin_motor_dom"/>
</dbReference>
<dbReference type="InterPro" id="IPR008984">
    <property type="entry name" value="SMAD_FHA_dom_sf"/>
</dbReference>
<keyword evidence="15" id="KW-1185">Reference proteome</keyword>
<keyword evidence="7" id="KW-0472">Membrane</keyword>
<dbReference type="SUPFAM" id="SSF52540">
    <property type="entry name" value="P-loop containing nucleoside triphosphate hydrolases"/>
    <property type="match status" value="1"/>
</dbReference>
<dbReference type="PRINTS" id="PR00380">
    <property type="entry name" value="KINESINHEAVY"/>
</dbReference>
<evidence type="ECO:0000256" key="3">
    <source>
        <dbReference type="ARBA" id="ARBA00022741"/>
    </source>
</evidence>
<evidence type="ECO:0000256" key="4">
    <source>
        <dbReference type="ARBA" id="ARBA00022840"/>
    </source>
</evidence>
<evidence type="ECO:0000256" key="11">
    <source>
        <dbReference type="RuleBase" id="RU000394"/>
    </source>
</evidence>
<dbReference type="PROSITE" id="PS50067">
    <property type="entry name" value="KINESIN_MOTOR_2"/>
    <property type="match status" value="1"/>
</dbReference>
<evidence type="ECO:0000256" key="12">
    <source>
        <dbReference type="SAM" id="MobiDB-lite"/>
    </source>
</evidence>
<evidence type="ECO:0000256" key="2">
    <source>
        <dbReference type="ARBA" id="ARBA00022448"/>
    </source>
</evidence>
<comment type="caution">
    <text evidence="14">The sequence shown here is derived from an EMBL/GenBank/DDBJ whole genome shotgun (WGS) entry which is preliminary data.</text>
</comment>
<comment type="similarity">
    <text evidence="10 11">Belongs to the TRAFAC class myosin-kinesin ATPase superfamily. Kinesin family.</text>
</comment>
<dbReference type="InterPro" id="IPR027417">
    <property type="entry name" value="P-loop_NTPase"/>
</dbReference>
<dbReference type="Proteomes" id="UP000663879">
    <property type="component" value="Unassembled WGS sequence"/>
</dbReference>
<keyword evidence="6" id="KW-0496">Mitochondrion</keyword>
<dbReference type="Gene3D" id="2.60.200.20">
    <property type="match status" value="1"/>
</dbReference>
<evidence type="ECO:0000256" key="5">
    <source>
        <dbReference type="ARBA" id="ARBA00023054"/>
    </source>
</evidence>
<comment type="subcellular location">
    <subcellularLocation>
        <location evidence="1">Mitochondrion membrane</location>
        <topology evidence="1">Peripheral membrane protein</topology>
    </subcellularLocation>
</comment>
<dbReference type="PROSITE" id="PS00411">
    <property type="entry name" value="KINESIN_MOTOR_1"/>
    <property type="match status" value="1"/>
</dbReference>
<proteinExistence type="inferred from homology"/>
<comment type="function">
    <text evidence="9">Microtubule-dependent motor protein required for mitochondrion morphology and transport of mitochondria in neuronal cells.</text>
</comment>
<evidence type="ECO:0000256" key="10">
    <source>
        <dbReference type="PROSITE-ProRule" id="PRU00283"/>
    </source>
</evidence>
<keyword evidence="11" id="KW-0493">Microtubule</keyword>
<evidence type="ECO:0000256" key="1">
    <source>
        <dbReference type="ARBA" id="ARBA00004318"/>
    </source>
</evidence>
<feature type="region of interest" description="Disordered" evidence="12">
    <location>
        <begin position="944"/>
        <end position="980"/>
    </location>
</feature>
<dbReference type="SUPFAM" id="SSF49879">
    <property type="entry name" value="SMAD/FHA domain"/>
    <property type="match status" value="1"/>
</dbReference>
<dbReference type="InterPro" id="IPR035892">
    <property type="entry name" value="C2_domain_sf"/>
</dbReference>
<feature type="domain" description="Kinesin motor" evidence="13">
    <location>
        <begin position="5"/>
        <end position="353"/>
    </location>
</feature>
<sequence length="980" mass="109235">MTEENLKVAVRVRPFNDREKNAKSKLIVQMAGNQTIITNPKTNEEKKYAYDFSYWSHDGFKVDASGYSVPENSKYADQQKVFNDLGSGILKNAWEGYNASLFAYGQTGSGKSYSVIGYGANKGIVPITCEEIFKKADSMKGSDKTVECTFSMLEIYSEMVRDLLGSKAERKTGMQVREDPKIGFYAQGQKKILVDSYDDITKLMDEGNSNRTIAATNMNATSSRAHTIVTVNLVQKYKNEAGKEMAKSSMINLVDLAGSERADATGATGDRLKEGAAINLSLTSLGNVISALADNSAGKNVKVPYRDSVLTKLLMNALGGNSKTIMIAAISPADINFDESVSTLRYADRAKQIKTKAMINEDPTEKLIKELREENAKLKKMLESGGKIDPALLNGTEDNDAEEEALRKQLAENDKAMKSMQQTYEEKLAEAKSMTENLRSTKIHEQAKTIPHLRNVNMDPSLSGTIIYLIEGEGLKKVGSGADSQVKLKGIGILESHATITSTGGKFKIERHNDAKVLRNGKPLTVPSDLVHLDRLLFGTSQYYIFIEPSKATPKDPQATFESMQDEIAKAAGLISKDNKNMTQEEIQCQSELIDLIPHIEEANAISIALDKKVIFTALPVSADARGDYDGKFRVFVSVKNFALGLEWIWTKEKFLNRKSEIVEIYNDLKDDQVIQQEKYKKYDPFYESPDTPTLVGSAMVFPKSFAYMLTSKGDYKILSLKSKEAGLLNVEIIPCNGQGKPLTEAIQIRDPKTELLNKTVTFLITINEIKNLSEKYEDIYCQFQLFGDKTLYKTNVIKGGKDNSFKYSKQFTFIATEQLLDFLMNKCLYIQIWSEQKHAKPDPVASKITTKEYFDREKELKTTCISGKVVINHLLDPEKQKLKDDLNIALIKNQQNETILNNIYKLMHSAGKSPISRETLNKIINAKNDAEVQAILAEYAKNNNVPGKERPTSASSISSVDSEYKGRRGHNKSQACNIL</sequence>
<dbReference type="GO" id="GO:0005524">
    <property type="term" value="F:ATP binding"/>
    <property type="evidence" value="ECO:0007669"/>
    <property type="project" value="UniProtKB-UniRule"/>
</dbReference>
<keyword evidence="4 10" id="KW-0067">ATP-binding</keyword>
<feature type="binding site" evidence="10">
    <location>
        <begin position="105"/>
        <end position="112"/>
    </location>
    <ligand>
        <name>ATP</name>
        <dbReference type="ChEBI" id="CHEBI:30616"/>
    </ligand>
</feature>
<dbReference type="GO" id="GO:0003777">
    <property type="term" value="F:microtubule motor activity"/>
    <property type="evidence" value="ECO:0007669"/>
    <property type="project" value="InterPro"/>
</dbReference>
<dbReference type="FunFam" id="2.60.200.20:FF:000034">
    <property type="entry name" value="kinesin-like protein KIF28P"/>
    <property type="match status" value="1"/>
</dbReference>
<keyword evidence="5" id="KW-0175">Coiled coil</keyword>
<dbReference type="FunFam" id="3.40.850.10:FF:000063">
    <property type="entry name" value="Kinesin-like protein"/>
    <property type="match status" value="1"/>
</dbReference>
<evidence type="ECO:0000259" key="13">
    <source>
        <dbReference type="PROSITE" id="PS50067"/>
    </source>
</evidence>
<gene>
    <name evidence="14" type="ORF">OXX778_LOCUS5162</name>
</gene>
<keyword evidence="3 10" id="KW-0547">Nucleotide-binding</keyword>
<dbReference type="PANTHER" id="PTHR47117">
    <property type="entry name" value="STAR-RELATED LIPID TRANSFER PROTEIN 9"/>
    <property type="match status" value="1"/>
</dbReference>
<evidence type="ECO:0000256" key="6">
    <source>
        <dbReference type="ARBA" id="ARBA00023128"/>
    </source>
</evidence>
<evidence type="ECO:0000256" key="9">
    <source>
        <dbReference type="ARBA" id="ARBA00054688"/>
    </source>
</evidence>
<dbReference type="GO" id="GO:0031966">
    <property type="term" value="C:mitochondrial membrane"/>
    <property type="evidence" value="ECO:0007669"/>
    <property type="project" value="UniProtKB-SubCell"/>
</dbReference>
<evidence type="ECO:0000313" key="15">
    <source>
        <dbReference type="Proteomes" id="UP000663879"/>
    </source>
</evidence>
<dbReference type="GO" id="GO:0008017">
    <property type="term" value="F:microtubule binding"/>
    <property type="evidence" value="ECO:0007669"/>
    <property type="project" value="InterPro"/>
</dbReference>
<keyword evidence="2" id="KW-0813">Transport</keyword>
<dbReference type="InterPro" id="IPR036961">
    <property type="entry name" value="Kinesin_motor_dom_sf"/>
</dbReference>
<dbReference type="SMART" id="SM00129">
    <property type="entry name" value="KISc"/>
    <property type="match status" value="1"/>
</dbReference>
<protein>
    <recommendedName>
        <fullName evidence="11">Kinesin-like protein</fullName>
    </recommendedName>
</protein>
<dbReference type="AlphaFoldDB" id="A0A813QY11"/>
<organism evidence="14 15">
    <name type="scientific">Brachionus calyciflorus</name>
    <dbReference type="NCBI Taxonomy" id="104777"/>
    <lineage>
        <taxon>Eukaryota</taxon>
        <taxon>Metazoa</taxon>
        <taxon>Spiralia</taxon>
        <taxon>Gnathifera</taxon>
        <taxon>Rotifera</taxon>
        <taxon>Eurotatoria</taxon>
        <taxon>Monogononta</taxon>
        <taxon>Pseudotrocha</taxon>
        <taxon>Ploima</taxon>
        <taxon>Brachionidae</taxon>
        <taxon>Brachionus</taxon>
    </lineage>
</organism>
<dbReference type="SUPFAM" id="SSF49562">
    <property type="entry name" value="C2 domain (Calcium/lipid-binding domain, CaLB)"/>
    <property type="match status" value="1"/>
</dbReference>
<dbReference type="InterPro" id="IPR019821">
    <property type="entry name" value="Kinesin_motor_CS"/>
</dbReference>